<reference evidence="1 2" key="1">
    <citation type="submission" date="2019-05" db="EMBL/GenBank/DDBJ databases">
        <title>Another draft genome of Portunus trituberculatus and its Hox gene families provides insights of decapod evolution.</title>
        <authorList>
            <person name="Jeong J.-H."/>
            <person name="Song I."/>
            <person name="Kim S."/>
            <person name="Choi T."/>
            <person name="Kim D."/>
            <person name="Ryu S."/>
            <person name="Kim W."/>
        </authorList>
    </citation>
    <scope>NUCLEOTIDE SEQUENCE [LARGE SCALE GENOMIC DNA]</scope>
    <source>
        <tissue evidence="1">Muscle</tissue>
    </source>
</reference>
<name>A0A5B7HL91_PORTR</name>
<sequence length="133" mass="14408">MQQNYFNQCGAFLLSSQGPPVYPRSPQIASFEKTGAMNNNNEIVPMANEESVRMTLSAKYKLWEGCVVFGFINVKDLSASSAPIYKQLPSTSAFIPHSISLPSSGPSTVGRPLPSQTFVPQRTAVFCGKMKAG</sequence>
<dbReference type="Proteomes" id="UP000324222">
    <property type="component" value="Unassembled WGS sequence"/>
</dbReference>
<proteinExistence type="predicted"/>
<dbReference type="EMBL" id="VSRR010031994">
    <property type="protein sequence ID" value="MPC70933.1"/>
    <property type="molecule type" value="Genomic_DNA"/>
</dbReference>
<evidence type="ECO:0000313" key="1">
    <source>
        <dbReference type="EMBL" id="MPC70933.1"/>
    </source>
</evidence>
<gene>
    <name evidence="1" type="ORF">E2C01_065198</name>
</gene>
<organism evidence="1 2">
    <name type="scientific">Portunus trituberculatus</name>
    <name type="common">Swimming crab</name>
    <name type="synonym">Neptunus trituberculatus</name>
    <dbReference type="NCBI Taxonomy" id="210409"/>
    <lineage>
        <taxon>Eukaryota</taxon>
        <taxon>Metazoa</taxon>
        <taxon>Ecdysozoa</taxon>
        <taxon>Arthropoda</taxon>
        <taxon>Crustacea</taxon>
        <taxon>Multicrustacea</taxon>
        <taxon>Malacostraca</taxon>
        <taxon>Eumalacostraca</taxon>
        <taxon>Eucarida</taxon>
        <taxon>Decapoda</taxon>
        <taxon>Pleocyemata</taxon>
        <taxon>Brachyura</taxon>
        <taxon>Eubrachyura</taxon>
        <taxon>Portunoidea</taxon>
        <taxon>Portunidae</taxon>
        <taxon>Portuninae</taxon>
        <taxon>Portunus</taxon>
    </lineage>
</organism>
<protein>
    <submittedName>
        <fullName evidence="1">Uncharacterized protein</fullName>
    </submittedName>
</protein>
<evidence type="ECO:0000313" key="2">
    <source>
        <dbReference type="Proteomes" id="UP000324222"/>
    </source>
</evidence>
<dbReference type="AlphaFoldDB" id="A0A5B7HL91"/>
<keyword evidence="2" id="KW-1185">Reference proteome</keyword>
<accession>A0A5B7HL91</accession>
<comment type="caution">
    <text evidence="1">The sequence shown here is derived from an EMBL/GenBank/DDBJ whole genome shotgun (WGS) entry which is preliminary data.</text>
</comment>